<reference evidence="1 2" key="1">
    <citation type="submission" date="2017-09" db="EMBL/GenBank/DDBJ databases">
        <title>Large-scale bioinformatics analysis of Bacillus genomes uncovers conserved roles of natural products in bacterial physiology.</title>
        <authorList>
            <consortium name="Agbiome Team Llc"/>
            <person name="Bleich R.M."/>
            <person name="Grubbs K.J."/>
            <person name="Santa Maria K.C."/>
            <person name="Allen S.E."/>
            <person name="Farag S."/>
            <person name="Shank E.A."/>
            <person name="Bowers A."/>
        </authorList>
    </citation>
    <scope>NUCLEOTIDE SEQUENCE [LARGE SCALE GENOMIC DNA]</scope>
    <source>
        <strain evidence="1 2">AFS070861</strain>
    </source>
</reference>
<dbReference type="Proteomes" id="UP000224386">
    <property type="component" value="Unassembled WGS sequence"/>
</dbReference>
<evidence type="ECO:0000313" key="2">
    <source>
        <dbReference type="Proteomes" id="UP000224386"/>
    </source>
</evidence>
<name>A0A2B1VZV9_BACCE</name>
<protein>
    <recommendedName>
        <fullName evidence="3">DUF3168 domain-containing protein</fullName>
    </recommendedName>
</protein>
<evidence type="ECO:0000313" key="1">
    <source>
        <dbReference type="EMBL" id="PFQ47810.1"/>
    </source>
</evidence>
<gene>
    <name evidence="1" type="ORF">COK05_08685</name>
</gene>
<dbReference type="AlphaFoldDB" id="A0A2B1VZV9"/>
<dbReference type="EMBL" id="NVAP01000019">
    <property type="protein sequence ID" value="PFQ47810.1"/>
    <property type="molecule type" value="Genomic_DNA"/>
</dbReference>
<organism evidence="1 2">
    <name type="scientific">Bacillus cereus</name>
    <dbReference type="NCBI Taxonomy" id="1396"/>
    <lineage>
        <taxon>Bacteria</taxon>
        <taxon>Bacillati</taxon>
        <taxon>Bacillota</taxon>
        <taxon>Bacilli</taxon>
        <taxon>Bacillales</taxon>
        <taxon>Bacillaceae</taxon>
        <taxon>Bacillus</taxon>
        <taxon>Bacillus cereus group</taxon>
    </lineage>
</organism>
<accession>A0A2B1VZV9</accession>
<comment type="caution">
    <text evidence="1">The sequence shown here is derived from an EMBL/GenBank/DDBJ whole genome shotgun (WGS) entry which is preliminary data.</text>
</comment>
<evidence type="ECO:0008006" key="3">
    <source>
        <dbReference type="Google" id="ProtNLM"/>
    </source>
</evidence>
<dbReference type="RefSeq" id="WP_098582203.1">
    <property type="nucleotide sequence ID" value="NZ_NUIT01000024.1"/>
</dbReference>
<proteinExistence type="predicted"/>
<sequence>MTTKAIATIRNIIEKDTIVQSNLSKYEGEPALTFQTAQNDMKMPYAVMRIESNNPDDIEVIDRMILTFDIYCGQGDYEKADVISRRIEHLLDREAGLLRDSGIITIHRAGSITVPDEDPSIIHISIKFLVRVGRMELY</sequence>